<dbReference type="GO" id="GO:0006412">
    <property type="term" value="P:translation"/>
    <property type="evidence" value="ECO:0007669"/>
    <property type="project" value="UniProtKB-UniRule"/>
</dbReference>
<evidence type="ECO:0000256" key="4">
    <source>
        <dbReference type="ARBA" id="ARBA00022884"/>
    </source>
</evidence>
<dbReference type="Proteomes" id="UP000178127">
    <property type="component" value="Unassembled WGS sequence"/>
</dbReference>
<dbReference type="Pfam" id="PF00253">
    <property type="entry name" value="Ribosomal_S14"/>
    <property type="match status" value="1"/>
</dbReference>
<dbReference type="InterPro" id="IPR001209">
    <property type="entry name" value="Ribosomal_uS14"/>
</dbReference>
<feature type="binding site" evidence="9">
    <location>
        <position position="43"/>
    </location>
    <ligand>
        <name>Zn(2+)</name>
        <dbReference type="ChEBI" id="CHEBI:29105"/>
    </ligand>
</feature>
<dbReference type="GO" id="GO:0005737">
    <property type="term" value="C:cytoplasm"/>
    <property type="evidence" value="ECO:0007669"/>
    <property type="project" value="UniProtKB-ARBA"/>
</dbReference>
<feature type="binding site" evidence="9">
    <location>
        <position position="24"/>
    </location>
    <ligand>
        <name>Zn(2+)</name>
        <dbReference type="ChEBI" id="CHEBI:29105"/>
    </ligand>
</feature>
<proteinExistence type="inferred from homology"/>
<gene>
    <name evidence="9" type="primary">rpsZ</name>
    <name evidence="9" type="synonym">rpsN</name>
    <name evidence="10" type="ORF">A3D91_00940</name>
</gene>
<dbReference type="NCBIfam" id="NF005974">
    <property type="entry name" value="PRK08061.1"/>
    <property type="match status" value="1"/>
</dbReference>
<evidence type="ECO:0000256" key="1">
    <source>
        <dbReference type="ARBA" id="ARBA00022723"/>
    </source>
</evidence>
<dbReference type="PROSITE" id="PS00527">
    <property type="entry name" value="RIBOSOMAL_S14"/>
    <property type="match status" value="1"/>
</dbReference>
<dbReference type="GO" id="GO:0008270">
    <property type="term" value="F:zinc ion binding"/>
    <property type="evidence" value="ECO:0007669"/>
    <property type="project" value="UniProtKB-UniRule"/>
</dbReference>
<keyword evidence="3 9" id="KW-0862">Zinc</keyword>
<dbReference type="GO" id="GO:0003735">
    <property type="term" value="F:structural constituent of ribosome"/>
    <property type="evidence" value="ECO:0007669"/>
    <property type="project" value="InterPro"/>
</dbReference>
<evidence type="ECO:0000256" key="7">
    <source>
        <dbReference type="ARBA" id="ARBA00035167"/>
    </source>
</evidence>
<comment type="function">
    <text evidence="9">Binds 16S rRNA, required for the assembly of 30S particles and may also be responsible for determining the conformation of the 16S rRNA at the A site.</text>
</comment>
<dbReference type="HAMAP" id="MF_01364_B">
    <property type="entry name" value="Ribosomal_uS14_2_B"/>
    <property type="match status" value="1"/>
</dbReference>
<dbReference type="PANTHER" id="PTHR19836:SF19">
    <property type="entry name" value="SMALL RIBOSOMAL SUBUNIT PROTEIN US14M"/>
    <property type="match status" value="1"/>
</dbReference>
<feature type="binding site" evidence="9">
    <location>
        <position position="40"/>
    </location>
    <ligand>
        <name>Zn(2+)</name>
        <dbReference type="ChEBI" id="CHEBI:29105"/>
    </ligand>
</feature>
<evidence type="ECO:0000256" key="2">
    <source>
        <dbReference type="ARBA" id="ARBA00022730"/>
    </source>
</evidence>
<sequence>MARKSFIERHKKPKKFKVREYNRCSVCGNPRGYMRKFKMCRKCFRELVHKGFLPGVKKSSW</sequence>
<name>A0A1F4VBB7_UNCKA</name>
<keyword evidence="4 9" id="KW-0694">RNA-binding</keyword>
<dbReference type="EMBL" id="MEVD01000003">
    <property type="protein sequence ID" value="OGC54447.1"/>
    <property type="molecule type" value="Genomic_DNA"/>
</dbReference>
<comment type="cofactor">
    <cofactor evidence="9">
        <name>Zn(2+)</name>
        <dbReference type="ChEBI" id="CHEBI:29105"/>
    </cofactor>
    <text evidence="9">Binds 1 zinc ion per subunit.</text>
</comment>
<dbReference type="Gene3D" id="4.10.830.10">
    <property type="entry name" value="30s Ribosomal Protein S14, Chain N"/>
    <property type="match status" value="1"/>
</dbReference>
<dbReference type="GO" id="GO:0015935">
    <property type="term" value="C:small ribosomal subunit"/>
    <property type="evidence" value="ECO:0007669"/>
    <property type="project" value="TreeGrafter"/>
</dbReference>
<keyword evidence="6 9" id="KW-0687">Ribonucleoprotein</keyword>
<dbReference type="AlphaFoldDB" id="A0A1F4VBB7"/>
<accession>A0A1F4VBB7</accession>
<evidence type="ECO:0000256" key="3">
    <source>
        <dbReference type="ARBA" id="ARBA00022833"/>
    </source>
</evidence>
<keyword evidence="5 9" id="KW-0689">Ribosomal protein</keyword>
<dbReference type="InterPro" id="IPR023053">
    <property type="entry name" value="Ribosomal_uS14_bact"/>
</dbReference>
<protein>
    <recommendedName>
        <fullName evidence="7 9">Small ribosomal subunit protein uS14</fullName>
    </recommendedName>
</protein>
<keyword evidence="2 9" id="KW-0699">rRNA-binding</keyword>
<dbReference type="GO" id="GO:0019843">
    <property type="term" value="F:rRNA binding"/>
    <property type="evidence" value="ECO:0007669"/>
    <property type="project" value="UniProtKB-UniRule"/>
</dbReference>
<comment type="similarity">
    <text evidence="8 9">Belongs to the universal ribosomal protein uS14 family. Zinc-binding uS14 subfamily.</text>
</comment>
<evidence type="ECO:0000313" key="10">
    <source>
        <dbReference type="EMBL" id="OGC54447.1"/>
    </source>
</evidence>
<evidence type="ECO:0000256" key="9">
    <source>
        <dbReference type="HAMAP-Rule" id="MF_01364"/>
    </source>
</evidence>
<dbReference type="PANTHER" id="PTHR19836">
    <property type="entry name" value="30S RIBOSOMAL PROTEIN S14"/>
    <property type="match status" value="1"/>
</dbReference>
<evidence type="ECO:0000256" key="8">
    <source>
        <dbReference type="ARBA" id="ARBA00060857"/>
    </source>
</evidence>
<evidence type="ECO:0000256" key="5">
    <source>
        <dbReference type="ARBA" id="ARBA00022980"/>
    </source>
</evidence>
<dbReference type="FunFam" id="4.10.830.10:FF:000001">
    <property type="entry name" value="30S ribosomal protein S14 type Z"/>
    <property type="match status" value="1"/>
</dbReference>
<dbReference type="STRING" id="1802620.A3D91_00940"/>
<reference evidence="10 11" key="1">
    <citation type="journal article" date="2016" name="Nat. Commun.">
        <title>Thousands of microbial genomes shed light on interconnected biogeochemical processes in an aquifer system.</title>
        <authorList>
            <person name="Anantharaman K."/>
            <person name="Brown C.T."/>
            <person name="Hug L.A."/>
            <person name="Sharon I."/>
            <person name="Castelle C.J."/>
            <person name="Probst A.J."/>
            <person name="Thomas B.C."/>
            <person name="Singh A."/>
            <person name="Wilkins M.J."/>
            <person name="Karaoz U."/>
            <person name="Brodie E.L."/>
            <person name="Williams K.H."/>
            <person name="Hubbard S.S."/>
            <person name="Banfield J.F."/>
        </authorList>
    </citation>
    <scope>NUCLEOTIDE SEQUENCE [LARGE SCALE GENOMIC DNA]</scope>
</reference>
<keyword evidence="1 9" id="KW-0479">Metal-binding</keyword>
<evidence type="ECO:0000256" key="6">
    <source>
        <dbReference type="ARBA" id="ARBA00023274"/>
    </source>
</evidence>
<dbReference type="SUPFAM" id="SSF57716">
    <property type="entry name" value="Glucocorticoid receptor-like (DNA-binding domain)"/>
    <property type="match status" value="1"/>
</dbReference>
<comment type="caution">
    <text evidence="10">The sequence shown here is derived from an EMBL/GenBank/DDBJ whole genome shotgun (WGS) entry which is preliminary data.</text>
</comment>
<dbReference type="InterPro" id="IPR018271">
    <property type="entry name" value="Ribosomal_uS14_CS"/>
</dbReference>
<dbReference type="InterPro" id="IPR043140">
    <property type="entry name" value="Ribosomal_uS14_sf"/>
</dbReference>
<feature type="binding site" evidence="9">
    <location>
        <position position="27"/>
    </location>
    <ligand>
        <name>Zn(2+)</name>
        <dbReference type="ChEBI" id="CHEBI:29105"/>
    </ligand>
</feature>
<organism evidence="10 11">
    <name type="scientific">candidate division WWE3 bacterium RIFCSPHIGHO2_02_FULL_38_14</name>
    <dbReference type="NCBI Taxonomy" id="1802620"/>
    <lineage>
        <taxon>Bacteria</taxon>
        <taxon>Katanobacteria</taxon>
    </lineage>
</organism>
<comment type="subunit">
    <text evidence="9">Part of the 30S ribosomal subunit. Contacts proteins S3 and S10.</text>
</comment>
<evidence type="ECO:0000313" key="11">
    <source>
        <dbReference type="Proteomes" id="UP000178127"/>
    </source>
</evidence>